<dbReference type="OMA" id="FWHVGRE"/>
<protein>
    <submittedName>
        <fullName evidence="4">Clavaminate synthase-like protein</fullName>
    </submittedName>
</protein>
<evidence type="ECO:0000259" key="3">
    <source>
        <dbReference type="PROSITE" id="PS51471"/>
    </source>
</evidence>
<dbReference type="Proteomes" id="UP000016922">
    <property type="component" value="Unassembled WGS sequence"/>
</dbReference>
<feature type="domain" description="Fe2OG dioxygenase" evidence="3">
    <location>
        <begin position="184"/>
        <end position="296"/>
    </location>
</feature>
<reference evidence="4 5" key="1">
    <citation type="journal article" date="2013" name="BMC Genomics">
        <title>Genomics-driven discovery of the pneumocandin biosynthetic gene cluster in the fungus Glarea lozoyensis.</title>
        <authorList>
            <person name="Chen L."/>
            <person name="Yue Q."/>
            <person name="Zhang X."/>
            <person name="Xiang M."/>
            <person name="Wang C."/>
            <person name="Li S."/>
            <person name="Che Y."/>
            <person name="Ortiz-Lopez F.J."/>
            <person name="Bills G.F."/>
            <person name="Liu X."/>
            <person name="An Z."/>
        </authorList>
    </citation>
    <scope>NUCLEOTIDE SEQUENCE [LARGE SCALE GENOMIC DNA]</scope>
    <source>
        <strain evidence="5">ATCC 20868 / MF5171</strain>
    </source>
</reference>
<dbReference type="InterPro" id="IPR044861">
    <property type="entry name" value="IPNS-like_FE2OG_OXY"/>
</dbReference>
<dbReference type="GO" id="GO:0046872">
    <property type="term" value="F:metal ion binding"/>
    <property type="evidence" value="ECO:0007669"/>
    <property type="project" value="UniProtKB-KW"/>
</dbReference>
<dbReference type="OrthoDB" id="288590at2759"/>
<dbReference type="Gene3D" id="2.60.120.330">
    <property type="entry name" value="B-lactam Antibiotic, Isopenicillin N Synthase, Chain"/>
    <property type="match status" value="1"/>
</dbReference>
<dbReference type="InterPro" id="IPR005123">
    <property type="entry name" value="Oxoglu/Fe-dep_dioxygenase_dom"/>
</dbReference>
<dbReference type="EMBL" id="KE145357">
    <property type="protein sequence ID" value="EPE33712.1"/>
    <property type="molecule type" value="Genomic_DNA"/>
</dbReference>
<accession>S3D5H0</accession>
<dbReference type="PANTHER" id="PTHR47990">
    <property type="entry name" value="2-OXOGLUTARATE (2OG) AND FE(II)-DEPENDENT OXYGENASE SUPERFAMILY PROTEIN-RELATED"/>
    <property type="match status" value="1"/>
</dbReference>
<proteinExistence type="inferred from homology"/>
<gene>
    <name evidence="4" type="ORF">GLAREA_06725</name>
</gene>
<dbReference type="PROSITE" id="PS51471">
    <property type="entry name" value="FE2OG_OXY"/>
    <property type="match status" value="1"/>
</dbReference>
<dbReference type="PRINTS" id="PR00682">
    <property type="entry name" value="IPNSYNTHASE"/>
</dbReference>
<evidence type="ECO:0000256" key="2">
    <source>
        <dbReference type="RuleBase" id="RU003682"/>
    </source>
</evidence>
<dbReference type="GeneID" id="19465778"/>
<dbReference type="GO" id="GO:0016491">
    <property type="term" value="F:oxidoreductase activity"/>
    <property type="evidence" value="ECO:0007669"/>
    <property type="project" value="UniProtKB-KW"/>
</dbReference>
<dbReference type="AlphaFoldDB" id="S3D5H0"/>
<dbReference type="eggNOG" id="KOG0143">
    <property type="taxonomic scope" value="Eukaryota"/>
</dbReference>
<dbReference type="RefSeq" id="XP_008078864.1">
    <property type="nucleotide sequence ID" value="XM_008080673.1"/>
</dbReference>
<keyword evidence="5" id="KW-1185">Reference proteome</keyword>
<dbReference type="InterPro" id="IPR027443">
    <property type="entry name" value="IPNS-like_sf"/>
</dbReference>
<evidence type="ECO:0000256" key="1">
    <source>
        <dbReference type="ARBA" id="ARBA00008056"/>
    </source>
</evidence>
<comment type="similarity">
    <text evidence="1 2">Belongs to the iron/ascorbate-dependent oxidoreductase family.</text>
</comment>
<sequence length="334" mass="36819">MASSTSAVNSNNLVIPLVNFSHFLHGTPSQRLSTAQAILHGFQTAGFIYLTHTPIPPSTLQTTFKTSASFFSRSQPYKEALGWTTPESNRGYVSHGREKVSTLLDKDSVAASRAQAPDLKESFEIGREGAEGAPNNWPDDDSEFKGVMTGFFGLCKELHVQVMRAIAVGMGLEEGYFDGYTDVGDNTLRLLHYPEVKKDVFAKNKMQVRAGEHTDYGSITLLFQDERGGLQVKSPDGTFVDATPIPGTVVVNAGDLLARWSNDTIKSTLHRVVEPPAPEEGDVHPPRYSIAYFCNPNFERRIEAIEGTYGMGRERKYEGINSGEYLVQRLAATY</sequence>
<keyword evidence="2" id="KW-0479">Metal-binding</keyword>
<dbReference type="InterPro" id="IPR050231">
    <property type="entry name" value="Iron_ascorbate_oxido_reductase"/>
</dbReference>
<keyword evidence="2" id="KW-0560">Oxidoreductase</keyword>
<dbReference type="FunFam" id="2.60.120.330:FF:000030">
    <property type="entry name" value="Thymine dioxygenase"/>
    <property type="match status" value="1"/>
</dbReference>
<dbReference type="InterPro" id="IPR026992">
    <property type="entry name" value="DIOX_N"/>
</dbReference>
<dbReference type="Pfam" id="PF14226">
    <property type="entry name" value="DIOX_N"/>
    <property type="match status" value="1"/>
</dbReference>
<dbReference type="KEGG" id="glz:GLAREA_06725"/>
<organism evidence="4 5">
    <name type="scientific">Glarea lozoyensis (strain ATCC 20868 / MF5171)</name>
    <dbReference type="NCBI Taxonomy" id="1116229"/>
    <lineage>
        <taxon>Eukaryota</taxon>
        <taxon>Fungi</taxon>
        <taxon>Dikarya</taxon>
        <taxon>Ascomycota</taxon>
        <taxon>Pezizomycotina</taxon>
        <taxon>Leotiomycetes</taxon>
        <taxon>Helotiales</taxon>
        <taxon>Helotiaceae</taxon>
        <taxon>Glarea</taxon>
    </lineage>
</organism>
<evidence type="ECO:0000313" key="4">
    <source>
        <dbReference type="EMBL" id="EPE33712.1"/>
    </source>
</evidence>
<name>S3D5H0_GLAL2</name>
<evidence type="ECO:0000313" key="5">
    <source>
        <dbReference type="Proteomes" id="UP000016922"/>
    </source>
</evidence>
<dbReference type="Pfam" id="PF03171">
    <property type="entry name" value="2OG-FeII_Oxy"/>
    <property type="match status" value="1"/>
</dbReference>
<dbReference type="SUPFAM" id="SSF51197">
    <property type="entry name" value="Clavaminate synthase-like"/>
    <property type="match status" value="1"/>
</dbReference>
<dbReference type="GO" id="GO:0044283">
    <property type="term" value="P:small molecule biosynthetic process"/>
    <property type="evidence" value="ECO:0007669"/>
    <property type="project" value="UniProtKB-ARBA"/>
</dbReference>
<keyword evidence="2" id="KW-0408">Iron</keyword>
<dbReference type="HOGENOM" id="CLU_010119_6_1_1"/>